<protein>
    <submittedName>
        <fullName evidence="6">XRE family transcriptional regulator</fullName>
    </submittedName>
</protein>
<reference evidence="6 7" key="1">
    <citation type="submission" date="2018-07" db="EMBL/GenBank/DDBJ databases">
        <title>Genomic and Epidemiologic Investigation of an Indolent Hospital Outbreak.</title>
        <authorList>
            <person name="Johnson R.C."/>
            <person name="Deming C."/>
            <person name="Conlan S."/>
            <person name="Zellmer C.J."/>
            <person name="Michelin A.V."/>
            <person name="Lee-Lin S."/>
            <person name="Thomas P.J."/>
            <person name="Park M."/>
            <person name="Weingarten R.A."/>
            <person name="Less J."/>
            <person name="Dekker J.P."/>
            <person name="Frank K.M."/>
            <person name="Musser K.A."/>
            <person name="Mcquiston J.R."/>
            <person name="Henderson D.K."/>
            <person name="Lau A.F."/>
            <person name="Palmore T.N."/>
            <person name="Segre J.A."/>
        </authorList>
    </citation>
    <scope>NUCLEOTIDE SEQUENCE [LARGE SCALE GENOMIC DNA]</scope>
    <source>
        <strain evidence="6 7">SK-NIH.Env6_1116</strain>
    </source>
</reference>
<sequence>MLTHSAIYGVAIYGVVVIASISLNGQVYSTAQKKLAATIRSLREAKGVSQERFAQLANVERARYGRIERGELNISLNVLFALAAGLGVKPSEILGEIELTDCQPDSVGLEPEETRA</sequence>
<evidence type="ECO:0000313" key="7">
    <source>
        <dbReference type="Proteomes" id="UP000287401"/>
    </source>
</evidence>
<dbReference type="GO" id="GO:0003700">
    <property type="term" value="F:DNA-binding transcription factor activity"/>
    <property type="evidence" value="ECO:0007669"/>
    <property type="project" value="TreeGrafter"/>
</dbReference>
<name>A0A430BCG8_SPHYA</name>
<evidence type="ECO:0000256" key="4">
    <source>
        <dbReference type="SAM" id="Phobius"/>
    </source>
</evidence>
<dbReference type="InterPro" id="IPR001387">
    <property type="entry name" value="Cro/C1-type_HTH"/>
</dbReference>
<dbReference type="PANTHER" id="PTHR46797">
    <property type="entry name" value="HTH-TYPE TRANSCRIPTIONAL REGULATOR"/>
    <property type="match status" value="1"/>
</dbReference>
<dbReference type="GO" id="GO:0003677">
    <property type="term" value="F:DNA binding"/>
    <property type="evidence" value="ECO:0007669"/>
    <property type="project" value="UniProtKB-KW"/>
</dbReference>
<dbReference type="InterPro" id="IPR050807">
    <property type="entry name" value="TransReg_Diox_bact_type"/>
</dbReference>
<dbReference type="AlphaFoldDB" id="A0A430BCG8"/>
<keyword evidence="1" id="KW-0805">Transcription regulation</keyword>
<keyword evidence="3" id="KW-0804">Transcription</keyword>
<gene>
    <name evidence="6" type="ORF">DAH51_26180</name>
</gene>
<keyword evidence="4" id="KW-0812">Transmembrane</keyword>
<organism evidence="6 7">
    <name type="scientific">Sphingobium yanoikuyae</name>
    <name type="common">Sphingomonas yanoikuyae</name>
    <dbReference type="NCBI Taxonomy" id="13690"/>
    <lineage>
        <taxon>Bacteria</taxon>
        <taxon>Pseudomonadati</taxon>
        <taxon>Pseudomonadota</taxon>
        <taxon>Alphaproteobacteria</taxon>
        <taxon>Sphingomonadales</taxon>
        <taxon>Sphingomonadaceae</taxon>
        <taxon>Sphingobium</taxon>
    </lineage>
</organism>
<dbReference type="GO" id="GO:0005829">
    <property type="term" value="C:cytosol"/>
    <property type="evidence" value="ECO:0007669"/>
    <property type="project" value="TreeGrafter"/>
</dbReference>
<dbReference type="SUPFAM" id="SSF47413">
    <property type="entry name" value="lambda repressor-like DNA-binding domains"/>
    <property type="match status" value="1"/>
</dbReference>
<keyword evidence="4" id="KW-1133">Transmembrane helix</keyword>
<dbReference type="InterPro" id="IPR010982">
    <property type="entry name" value="Lambda_DNA-bd_dom_sf"/>
</dbReference>
<evidence type="ECO:0000256" key="2">
    <source>
        <dbReference type="ARBA" id="ARBA00023125"/>
    </source>
</evidence>
<dbReference type="CDD" id="cd00093">
    <property type="entry name" value="HTH_XRE"/>
    <property type="match status" value="1"/>
</dbReference>
<dbReference type="PROSITE" id="PS50943">
    <property type="entry name" value="HTH_CROC1"/>
    <property type="match status" value="1"/>
</dbReference>
<feature type="transmembrane region" description="Helical" evidence="4">
    <location>
        <begin position="6"/>
        <end position="25"/>
    </location>
</feature>
<evidence type="ECO:0000256" key="1">
    <source>
        <dbReference type="ARBA" id="ARBA00023015"/>
    </source>
</evidence>
<evidence type="ECO:0000256" key="3">
    <source>
        <dbReference type="ARBA" id="ARBA00023163"/>
    </source>
</evidence>
<comment type="caution">
    <text evidence="6">The sequence shown here is derived from an EMBL/GenBank/DDBJ whole genome shotgun (WGS) entry which is preliminary data.</text>
</comment>
<dbReference type="SMART" id="SM00530">
    <property type="entry name" value="HTH_XRE"/>
    <property type="match status" value="1"/>
</dbReference>
<keyword evidence="2" id="KW-0238">DNA-binding</keyword>
<evidence type="ECO:0000259" key="5">
    <source>
        <dbReference type="PROSITE" id="PS50943"/>
    </source>
</evidence>
<dbReference type="Pfam" id="PF01381">
    <property type="entry name" value="HTH_3"/>
    <property type="match status" value="1"/>
</dbReference>
<accession>A0A430BCG8</accession>
<feature type="domain" description="HTH cro/C1-type" evidence="5">
    <location>
        <begin position="39"/>
        <end position="93"/>
    </location>
</feature>
<dbReference type="PANTHER" id="PTHR46797:SF23">
    <property type="entry name" value="HTH-TYPE TRANSCRIPTIONAL REGULATOR SUTR"/>
    <property type="match status" value="1"/>
</dbReference>
<proteinExistence type="predicted"/>
<dbReference type="Proteomes" id="UP000287401">
    <property type="component" value="Unassembled WGS sequence"/>
</dbReference>
<dbReference type="EMBL" id="QRAL01000061">
    <property type="protein sequence ID" value="RSU46189.1"/>
    <property type="molecule type" value="Genomic_DNA"/>
</dbReference>
<keyword evidence="4" id="KW-0472">Membrane</keyword>
<dbReference type="Gene3D" id="1.10.260.40">
    <property type="entry name" value="lambda repressor-like DNA-binding domains"/>
    <property type="match status" value="1"/>
</dbReference>
<evidence type="ECO:0000313" key="6">
    <source>
        <dbReference type="EMBL" id="RSU46189.1"/>
    </source>
</evidence>